<dbReference type="HOGENOM" id="CLU_122943_0_0_1"/>
<reference evidence="2 3" key="1">
    <citation type="submission" date="2015-01" db="EMBL/GenBank/DDBJ databases">
        <title>The Genome Sequence of Ochroconis gallopava CBS43764.</title>
        <authorList>
            <consortium name="The Broad Institute Genomics Platform"/>
            <person name="Cuomo C."/>
            <person name="de Hoog S."/>
            <person name="Gorbushina A."/>
            <person name="Stielow B."/>
            <person name="Teixiera M."/>
            <person name="Abouelleil A."/>
            <person name="Chapman S.B."/>
            <person name="Priest M."/>
            <person name="Young S.K."/>
            <person name="Wortman J."/>
            <person name="Nusbaum C."/>
            <person name="Birren B."/>
        </authorList>
    </citation>
    <scope>NUCLEOTIDE SEQUENCE [LARGE SCALE GENOMIC DNA]</scope>
    <source>
        <strain evidence="2 3">CBS 43764</strain>
    </source>
</reference>
<feature type="compositionally biased region" description="Low complexity" evidence="1">
    <location>
        <begin position="71"/>
        <end position="86"/>
    </location>
</feature>
<evidence type="ECO:0000313" key="3">
    <source>
        <dbReference type="Proteomes" id="UP000053259"/>
    </source>
</evidence>
<gene>
    <name evidence="2" type="ORF">PV09_06891</name>
</gene>
<organism evidence="2 3">
    <name type="scientific">Verruconis gallopava</name>
    <dbReference type="NCBI Taxonomy" id="253628"/>
    <lineage>
        <taxon>Eukaryota</taxon>
        <taxon>Fungi</taxon>
        <taxon>Dikarya</taxon>
        <taxon>Ascomycota</taxon>
        <taxon>Pezizomycotina</taxon>
        <taxon>Dothideomycetes</taxon>
        <taxon>Pleosporomycetidae</taxon>
        <taxon>Venturiales</taxon>
        <taxon>Sympoventuriaceae</taxon>
        <taxon>Verruconis</taxon>
    </lineage>
</organism>
<dbReference type="RefSeq" id="XP_016211583.1">
    <property type="nucleotide sequence ID" value="XM_016360597.1"/>
</dbReference>
<dbReference type="EMBL" id="KN847553">
    <property type="protein sequence ID" value="KIW01714.1"/>
    <property type="molecule type" value="Genomic_DNA"/>
</dbReference>
<feature type="compositionally biased region" description="Polar residues" evidence="1">
    <location>
        <begin position="94"/>
        <end position="119"/>
    </location>
</feature>
<evidence type="ECO:0000313" key="2">
    <source>
        <dbReference type="EMBL" id="KIW01714.1"/>
    </source>
</evidence>
<name>A0A0D2AR81_9PEZI</name>
<dbReference type="OrthoDB" id="4161095at2759"/>
<feature type="compositionally biased region" description="Basic and acidic residues" evidence="1">
    <location>
        <begin position="122"/>
        <end position="150"/>
    </location>
</feature>
<evidence type="ECO:0000256" key="1">
    <source>
        <dbReference type="SAM" id="MobiDB-lite"/>
    </source>
</evidence>
<dbReference type="InParanoid" id="A0A0D2AR81"/>
<dbReference type="GeneID" id="27314864"/>
<accession>A0A0D2AR81</accession>
<protein>
    <submittedName>
        <fullName evidence="2">Uncharacterized protein</fullName>
    </submittedName>
</protein>
<keyword evidence="3" id="KW-1185">Reference proteome</keyword>
<proteinExistence type="predicted"/>
<feature type="region of interest" description="Disordered" evidence="1">
    <location>
        <begin position="71"/>
        <end position="150"/>
    </location>
</feature>
<dbReference type="VEuPathDB" id="FungiDB:PV09_06891"/>
<dbReference type="AlphaFoldDB" id="A0A0D2AR81"/>
<sequence length="170" mass="19113">MMSEQRITLKLDKTSGKCDNHSNLEALIDDYSTFLQRLGAAIPQELDADSASNLTTTRRKTVFIMSNQSSSTFQSFSYSSSSFTSSRDGEAPQTWRSSETRSSNPQGTTIHRTSEQPGQLPTEEKLQLDSEGRPILDKTDQRGRIEDVSEADREYLERMEDEYAKREGGA</sequence>
<dbReference type="Proteomes" id="UP000053259">
    <property type="component" value="Unassembled WGS sequence"/>
</dbReference>